<dbReference type="AlphaFoldDB" id="A0A0C9Z689"/>
<accession>A0A0C9Z689</accession>
<protein>
    <submittedName>
        <fullName evidence="2">Uncharacterized protein</fullName>
    </submittedName>
</protein>
<name>A0A0C9Z689_9AGAM</name>
<sequence>MAPHLMHPATTFIHGFPPAQNLAVMQTCMEEMLRQYFGNPPPAHSYQLPAPVAHPWVDYVAALQQNFERHQQRGTQGISQAYHQAQEQQHQEFLRLQQEDRRRLHNLQLLEAQQQAEERGRLHDLQILEIQQHEQMQREQQLYLQEMEHQVQLQRQLEQQQHLSQALDEYGRFSGEHYAEDEERHHQRTAEQNPGANDDPPPPPPPDADLAPGPHGAGPGLPPPPRPPGCPPLLPLDPLVQTFPLLLDLPIHCHHIAFHLVAGHMLNLSSPTILDP</sequence>
<proteinExistence type="predicted"/>
<dbReference type="HOGENOM" id="CLU_1008706_0_0_1"/>
<dbReference type="EMBL" id="KN833714">
    <property type="protein sequence ID" value="KIK24721.1"/>
    <property type="molecule type" value="Genomic_DNA"/>
</dbReference>
<dbReference type="Proteomes" id="UP000054018">
    <property type="component" value="Unassembled WGS sequence"/>
</dbReference>
<evidence type="ECO:0000256" key="1">
    <source>
        <dbReference type="SAM" id="MobiDB-lite"/>
    </source>
</evidence>
<evidence type="ECO:0000313" key="3">
    <source>
        <dbReference type="Proteomes" id="UP000054018"/>
    </source>
</evidence>
<reference evidence="2 3" key="1">
    <citation type="submission" date="2014-04" db="EMBL/GenBank/DDBJ databases">
        <authorList>
            <consortium name="DOE Joint Genome Institute"/>
            <person name="Kuo A."/>
            <person name="Kohler A."/>
            <person name="Costa M.D."/>
            <person name="Nagy L.G."/>
            <person name="Floudas D."/>
            <person name="Copeland A."/>
            <person name="Barry K.W."/>
            <person name="Cichocki N."/>
            <person name="Veneault-Fourrey C."/>
            <person name="LaButti K."/>
            <person name="Lindquist E.A."/>
            <person name="Lipzen A."/>
            <person name="Lundell T."/>
            <person name="Morin E."/>
            <person name="Murat C."/>
            <person name="Sun H."/>
            <person name="Tunlid A."/>
            <person name="Henrissat B."/>
            <person name="Grigoriev I.V."/>
            <person name="Hibbett D.S."/>
            <person name="Martin F."/>
            <person name="Nordberg H.P."/>
            <person name="Cantor M.N."/>
            <person name="Hua S.X."/>
        </authorList>
    </citation>
    <scope>NUCLEOTIDE SEQUENCE [LARGE SCALE GENOMIC DNA]</scope>
    <source>
        <strain evidence="2 3">441</strain>
    </source>
</reference>
<keyword evidence="3" id="KW-1185">Reference proteome</keyword>
<organism evidence="2 3">
    <name type="scientific">Pisolithus microcarpus 441</name>
    <dbReference type="NCBI Taxonomy" id="765257"/>
    <lineage>
        <taxon>Eukaryota</taxon>
        <taxon>Fungi</taxon>
        <taxon>Dikarya</taxon>
        <taxon>Basidiomycota</taxon>
        <taxon>Agaricomycotina</taxon>
        <taxon>Agaricomycetes</taxon>
        <taxon>Agaricomycetidae</taxon>
        <taxon>Boletales</taxon>
        <taxon>Sclerodermatineae</taxon>
        <taxon>Pisolithaceae</taxon>
        <taxon>Pisolithus</taxon>
    </lineage>
</organism>
<feature type="region of interest" description="Disordered" evidence="1">
    <location>
        <begin position="179"/>
        <end position="230"/>
    </location>
</feature>
<feature type="compositionally biased region" description="Basic and acidic residues" evidence="1">
    <location>
        <begin position="179"/>
        <end position="189"/>
    </location>
</feature>
<reference evidence="3" key="2">
    <citation type="submission" date="2015-01" db="EMBL/GenBank/DDBJ databases">
        <title>Evolutionary Origins and Diversification of the Mycorrhizal Mutualists.</title>
        <authorList>
            <consortium name="DOE Joint Genome Institute"/>
            <consortium name="Mycorrhizal Genomics Consortium"/>
            <person name="Kohler A."/>
            <person name="Kuo A."/>
            <person name="Nagy L.G."/>
            <person name="Floudas D."/>
            <person name="Copeland A."/>
            <person name="Barry K.W."/>
            <person name="Cichocki N."/>
            <person name="Veneault-Fourrey C."/>
            <person name="LaButti K."/>
            <person name="Lindquist E.A."/>
            <person name="Lipzen A."/>
            <person name="Lundell T."/>
            <person name="Morin E."/>
            <person name="Murat C."/>
            <person name="Riley R."/>
            <person name="Ohm R."/>
            <person name="Sun H."/>
            <person name="Tunlid A."/>
            <person name="Henrissat B."/>
            <person name="Grigoriev I.V."/>
            <person name="Hibbett D.S."/>
            <person name="Martin F."/>
        </authorList>
    </citation>
    <scope>NUCLEOTIDE SEQUENCE [LARGE SCALE GENOMIC DNA]</scope>
    <source>
        <strain evidence="3">441</strain>
    </source>
</reference>
<gene>
    <name evidence="2" type="ORF">PISMIDRAFT_10127</name>
</gene>
<evidence type="ECO:0000313" key="2">
    <source>
        <dbReference type="EMBL" id="KIK24721.1"/>
    </source>
</evidence>
<feature type="compositionally biased region" description="Pro residues" evidence="1">
    <location>
        <begin position="220"/>
        <end position="230"/>
    </location>
</feature>